<organism evidence="2 3">
    <name type="scientific">Phyllobacterium endophyticum</name>
    <dbReference type="NCBI Taxonomy" id="1149773"/>
    <lineage>
        <taxon>Bacteria</taxon>
        <taxon>Pseudomonadati</taxon>
        <taxon>Pseudomonadota</taxon>
        <taxon>Alphaproteobacteria</taxon>
        <taxon>Hyphomicrobiales</taxon>
        <taxon>Phyllobacteriaceae</taxon>
        <taxon>Phyllobacterium</taxon>
    </lineage>
</organism>
<protein>
    <recommendedName>
        <fullName evidence="4">DUF1640 domain-containing protein</fullName>
    </recommendedName>
</protein>
<dbReference type="Proteomes" id="UP000241158">
    <property type="component" value="Unassembled WGS sequence"/>
</dbReference>
<name>A0A2P7AU76_9HYPH</name>
<reference evidence="3" key="1">
    <citation type="submission" date="2017-11" db="EMBL/GenBank/DDBJ databases">
        <authorList>
            <person name="Kuznetsova I."/>
            <person name="Sazanova A."/>
            <person name="Chirak E."/>
            <person name="Safronova V."/>
            <person name="Willems A."/>
        </authorList>
    </citation>
    <scope>NUCLEOTIDE SEQUENCE [LARGE SCALE GENOMIC DNA]</scope>
    <source>
        <strain evidence="3">PEPV15</strain>
    </source>
</reference>
<gene>
    <name evidence="2" type="ORF">CU100_08695</name>
</gene>
<keyword evidence="1" id="KW-0472">Membrane</keyword>
<feature type="transmembrane region" description="Helical" evidence="1">
    <location>
        <begin position="62"/>
        <end position="82"/>
    </location>
</feature>
<evidence type="ECO:0000313" key="3">
    <source>
        <dbReference type="Proteomes" id="UP000241158"/>
    </source>
</evidence>
<dbReference type="EMBL" id="PGGN01000002">
    <property type="protein sequence ID" value="PSH57784.1"/>
    <property type="molecule type" value="Genomic_DNA"/>
</dbReference>
<keyword evidence="1" id="KW-1133">Transmembrane helix</keyword>
<evidence type="ECO:0008006" key="4">
    <source>
        <dbReference type="Google" id="ProtNLM"/>
    </source>
</evidence>
<comment type="caution">
    <text evidence="2">The sequence shown here is derived from an EMBL/GenBank/DDBJ whole genome shotgun (WGS) entry which is preliminary data.</text>
</comment>
<dbReference type="AlphaFoldDB" id="A0A2P7AU76"/>
<keyword evidence="3" id="KW-1185">Reference proteome</keyword>
<evidence type="ECO:0000313" key="2">
    <source>
        <dbReference type="EMBL" id="PSH57784.1"/>
    </source>
</evidence>
<dbReference type="RefSeq" id="WP_106716201.1">
    <property type="nucleotide sequence ID" value="NZ_JACHXT010000001.1"/>
</dbReference>
<dbReference type="OrthoDB" id="8453021at2"/>
<evidence type="ECO:0000256" key="1">
    <source>
        <dbReference type="SAM" id="Phobius"/>
    </source>
</evidence>
<proteinExistence type="predicted"/>
<keyword evidence="1" id="KW-0812">Transmembrane</keyword>
<accession>A0A2P7AU76</accession>
<sequence length="83" mass="8897">MTISFDTLGYAIRLEQGGISPAHAKAQAEAARDFIMPELVTKSDLNIALELLTLRLTVRMGAFFFGTSVATIAAIAAIVKLFP</sequence>